<feature type="region of interest" description="Disordered" evidence="1">
    <location>
        <begin position="20"/>
        <end position="67"/>
    </location>
</feature>
<evidence type="ECO:0000313" key="3">
    <source>
        <dbReference type="Proteomes" id="UP000265618"/>
    </source>
</evidence>
<dbReference type="AlphaFoldDB" id="A0A9K3CY31"/>
<keyword evidence="3" id="KW-1185">Reference proteome</keyword>
<evidence type="ECO:0000256" key="1">
    <source>
        <dbReference type="SAM" id="MobiDB-lite"/>
    </source>
</evidence>
<proteinExistence type="predicted"/>
<dbReference type="Proteomes" id="UP000265618">
    <property type="component" value="Unassembled WGS sequence"/>
</dbReference>
<protein>
    <submittedName>
        <fullName evidence="2">Uncharacterized protein</fullName>
    </submittedName>
</protein>
<accession>A0A9K3CY31</accession>
<comment type="caution">
    <text evidence="2">The sequence shown here is derived from an EMBL/GenBank/DDBJ whole genome shotgun (WGS) entry which is preliminary data.</text>
</comment>
<evidence type="ECO:0000313" key="2">
    <source>
        <dbReference type="EMBL" id="GIQ84426.1"/>
    </source>
</evidence>
<feature type="compositionally biased region" description="Low complexity" evidence="1">
    <location>
        <begin position="55"/>
        <end position="66"/>
    </location>
</feature>
<feature type="compositionally biased region" description="Polar residues" evidence="1">
    <location>
        <begin position="26"/>
        <end position="47"/>
    </location>
</feature>
<sequence>MGAVEKILLGVQKGIMNIRARESRGQEMQGSRGMGNSAQMSPGQFSQDVYEEEPQYPTEPEVQETPSELASLNQELREANEILDLKVQKLQQLVRLKDSRIQALTAKLQQAGLL</sequence>
<name>A0A9K3CY31_9EUKA</name>
<reference evidence="2 3" key="1">
    <citation type="journal article" date="2018" name="PLoS ONE">
        <title>The draft genome of Kipferlia bialata reveals reductive genome evolution in fornicate parasites.</title>
        <authorList>
            <person name="Tanifuji G."/>
            <person name="Takabayashi S."/>
            <person name="Kume K."/>
            <person name="Takagi M."/>
            <person name="Nakayama T."/>
            <person name="Kamikawa R."/>
            <person name="Inagaki Y."/>
            <person name="Hashimoto T."/>
        </authorList>
    </citation>
    <scope>NUCLEOTIDE SEQUENCE [LARGE SCALE GENOMIC DNA]</scope>
    <source>
        <strain evidence="2">NY0173</strain>
    </source>
</reference>
<gene>
    <name evidence="2" type="ORF">KIPB_005913</name>
</gene>
<organism evidence="2 3">
    <name type="scientific">Kipferlia bialata</name>
    <dbReference type="NCBI Taxonomy" id="797122"/>
    <lineage>
        <taxon>Eukaryota</taxon>
        <taxon>Metamonada</taxon>
        <taxon>Carpediemonas-like organisms</taxon>
        <taxon>Kipferlia</taxon>
    </lineage>
</organism>
<dbReference type="EMBL" id="BDIP01001452">
    <property type="protein sequence ID" value="GIQ84426.1"/>
    <property type="molecule type" value="Genomic_DNA"/>
</dbReference>